<feature type="transmembrane region" description="Helical" evidence="1">
    <location>
        <begin position="75"/>
        <end position="96"/>
    </location>
</feature>
<comment type="caution">
    <text evidence="2">The sequence shown here is derived from an EMBL/GenBank/DDBJ whole genome shotgun (WGS) entry which is preliminary data.</text>
</comment>
<evidence type="ECO:0000256" key="1">
    <source>
        <dbReference type="SAM" id="Phobius"/>
    </source>
</evidence>
<protein>
    <submittedName>
        <fullName evidence="2">Uncharacterized protein</fullName>
    </submittedName>
</protein>
<keyword evidence="1" id="KW-1133">Transmembrane helix</keyword>
<feature type="transmembrane region" description="Helical" evidence="1">
    <location>
        <begin position="125"/>
        <end position="147"/>
    </location>
</feature>
<feature type="non-terminal residue" evidence="2">
    <location>
        <position position="154"/>
    </location>
</feature>
<dbReference type="AlphaFoldDB" id="A0AAN4YZL7"/>
<accession>A0AAN4YZL7</accession>
<keyword evidence="3" id="KW-1185">Reference proteome</keyword>
<gene>
    <name evidence="2" type="ORF">PMAYCL1PPCAC_01366</name>
</gene>
<reference evidence="3" key="1">
    <citation type="submission" date="2022-10" db="EMBL/GenBank/DDBJ databases">
        <title>Genome assembly of Pristionchus species.</title>
        <authorList>
            <person name="Yoshida K."/>
            <person name="Sommer R.J."/>
        </authorList>
    </citation>
    <scope>NUCLEOTIDE SEQUENCE [LARGE SCALE GENOMIC DNA]</scope>
    <source>
        <strain evidence="3">RS5460</strain>
    </source>
</reference>
<keyword evidence="1" id="KW-0472">Membrane</keyword>
<evidence type="ECO:0000313" key="2">
    <source>
        <dbReference type="EMBL" id="GMR31171.1"/>
    </source>
</evidence>
<sequence length="154" mass="17014">MLSRLTQSCRGLSLSSKHISKKIQQNGLNKRRERDRKEFLKLLLEQNTDKSNGRQPMDGSMFKNLLRNSTEQRPFMSGSASMVGLSALTIGALAFYGMRMGKESSLLQESLMWPQFVGDRLKSTCCYLAASIGVTAVAAVVASRAAFPSLLAYQ</sequence>
<proteinExistence type="predicted"/>
<name>A0AAN4YZL7_9BILA</name>
<dbReference type="Proteomes" id="UP001328107">
    <property type="component" value="Unassembled WGS sequence"/>
</dbReference>
<evidence type="ECO:0000313" key="3">
    <source>
        <dbReference type="Proteomes" id="UP001328107"/>
    </source>
</evidence>
<keyword evidence="1" id="KW-0812">Transmembrane</keyword>
<organism evidence="2 3">
    <name type="scientific">Pristionchus mayeri</name>
    <dbReference type="NCBI Taxonomy" id="1317129"/>
    <lineage>
        <taxon>Eukaryota</taxon>
        <taxon>Metazoa</taxon>
        <taxon>Ecdysozoa</taxon>
        <taxon>Nematoda</taxon>
        <taxon>Chromadorea</taxon>
        <taxon>Rhabditida</taxon>
        <taxon>Rhabditina</taxon>
        <taxon>Diplogasteromorpha</taxon>
        <taxon>Diplogasteroidea</taxon>
        <taxon>Neodiplogasteridae</taxon>
        <taxon>Pristionchus</taxon>
    </lineage>
</organism>
<dbReference type="EMBL" id="BTRK01000001">
    <property type="protein sequence ID" value="GMR31171.1"/>
    <property type="molecule type" value="Genomic_DNA"/>
</dbReference>